<protein>
    <submittedName>
        <fullName evidence="1">Uncharacterized protein</fullName>
    </submittedName>
</protein>
<reference evidence="1 2" key="1">
    <citation type="submission" date="2019-09" db="EMBL/GenBank/DDBJ databases">
        <title>A chromosome-level genome assembly of the Chinese tupelo Nyssa sinensis.</title>
        <authorList>
            <person name="Yang X."/>
            <person name="Kang M."/>
            <person name="Yang Y."/>
            <person name="Xiong H."/>
            <person name="Wang M."/>
            <person name="Zhang Z."/>
            <person name="Wang Z."/>
            <person name="Wu H."/>
            <person name="Ma T."/>
            <person name="Liu J."/>
            <person name="Xi Z."/>
        </authorList>
    </citation>
    <scope>NUCLEOTIDE SEQUENCE [LARGE SCALE GENOMIC DNA]</scope>
    <source>
        <strain evidence="1">J267</strain>
        <tissue evidence="1">Leaf</tissue>
    </source>
</reference>
<accession>A0A5J4ZJG0</accession>
<dbReference type="Proteomes" id="UP000325577">
    <property type="component" value="Linkage Group LG8"/>
</dbReference>
<gene>
    <name evidence="1" type="ORF">F0562_017643</name>
</gene>
<evidence type="ECO:0000313" key="2">
    <source>
        <dbReference type="Proteomes" id="UP000325577"/>
    </source>
</evidence>
<name>A0A5J4ZJG0_9ASTE</name>
<evidence type="ECO:0000313" key="1">
    <source>
        <dbReference type="EMBL" id="KAA8517351.1"/>
    </source>
</evidence>
<dbReference type="EMBL" id="CM018051">
    <property type="protein sequence ID" value="KAA8517351.1"/>
    <property type="molecule type" value="Genomic_DNA"/>
</dbReference>
<proteinExistence type="predicted"/>
<organism evidence="1 2">
    <name type="scientific">Nyssa sinensis</name>
    <dbReference type="NCBI Taxonomy" id="561372"/>
    <lineage>
        <taxon>Eukaryota</taxon>
        <taxon>Viridiplantae</taxon>
        <taxon>Streptophyta</taxon>
        <taxon>Embryophyta</taxon>
        <taxon>Tracheophyta</taxon>
        <taxon>Spermatophyta</taxon>
        <taxon>Magnoliopsida</taxon>
        <taxon>eudicotyledons</taxon>
        <taxon>Gunneridae</taxon>
        <taxon>Pentapetalae</taxon>
        <taxon>asterids</taxon>
        <taxon>Cornales</taxon>
        <taxon>Nyssaceae</taxon>
        <taxon>Nyssa</taxon>
    </lineage>
</organism>
<sequence length="93" mass="10436">MIFGTYGRMTEVMKEAYRIGYEDAQAERHFTLPQIDVEMVVVRDEIEEQIPLVEEHPPSSDLADGIAVTVEHEVIVIVNNTDSATCLAEEAND</sequence>
<keyword evidence="2" id="KW-1185">Reference proteome</keyword>
<dbReference type="AlphaFoldDB" id="A0A5J4ZJG0"/>